<reference evidence="2" key="1">
    <citation type="submission" date="2017-09" db="EMBL/GenBank/DDBJ databases">
        <title>Depth-based differentiation of microbial function through sediment-hosted aquifers and enrichment of novel symbionts in the deep terrestrial subsurface.</title>
        <authorList>
            <person name="Probst A.J."/>
            <person name="Ladd B."/>
            <person name="Jarett J.K."/>
            <person name="Geller-Mcgrath D.E."/>
            <person name="Sieber C.M.K."/>
            <person name="Emerson J.B."/>
            <person name="Anantharaman K."/>
            <person name="Thomas B.C."/>
            <person name="Malmstrom R."/>
            <person name="Stieglmeier M."/>
            <person name="Klingl A."/>
            <person name="Woyke T."/>
            <person name="Ryan C.M."/>
            <person name="Banfield J.F."/>
        </authorList>
    </citation>
    <scope>NUCLEOTIDE SEQUENCE [LARGE SCALE GENOMIC DNA]</scope>
</reference>
<evidence type="ECO:0000313" key="1">
    <source>
        <dbReference type="EMBL" id="PIR88138.1"/>
    </source>
</evidence>
<comment type="caution">
    <text evidence="1">The sequence shown here is derived from an EMBL/GenBank/DDBJ whole genome shotgun (WGS) entry which is preliminary data.</text>
</comment>
<protein>
    <submittedName>
        <fullName evidence="1">Uncharacterized protein</fullName>
    </submittedName>
</protein>
<sequence>MIQLRNRSLYFKKLASIAVGNIAEAGSDQSHVLKGKHRFGEETWGGFQNLSSLHPTYFHQKV</sequence>
<accession>A0A2H0UP10</accession>
<evidence type="ECO:0000313" key="2">
    <source>
        <dbReference type="Proteomes" id="UP000230903"/>
    </source>
</evidence>
<gene>
    <name evidence="1" type="ORF">COU10_00825</name>
</gene>
<dbReference type="EMBL" id="PFBC01000014">
    <property type="protein sequence ID" value="PIR88138.1"/>
    <property type="molecule type" value="Genomic_DNA"/>
</dbReference>
<name>A0A2H0UP10_9BACT</name>
<organism evidence="1 2">
    <name type="scientific">Candidatus Harrisonbacteria bacterium CG10_big_fil_rev_8_21_14_0_10_45_28</name>
    <dbReference type="NCBI Taxonomy" id="1974586"/>
    <lineage>
        <taxon>Bacteria</taxon>
        <taxon>Candidatus Harrisoniibacteriota</taxon>
    </lineage>
</organism>
<proteinExistence type="predicted"/>
<dbReference type="Proteomes" id="UP000230903">
    <property type="component" value="Unassembled WGS sequence"/>
</dbReference>
<dbReference type="AlphaFoldDB" id="A0A2H0UP10"/>